<gene>
    <name evidence="2" type="ORF">F4554_003701</name>
</gene>
<feature type="domain" description="DinB-like" evidence="1">
    <location>
        <begin position="15"/>
        <end position="172"/>
    </location>
</feature>
<keyword evidence="3" id="KW-1185">Reference proteome</keyword>
<sequence>MREPQMDRQAIHAEMEQARMTFHALVSQASPAALERASEGTRWTNQQLLFHMLFGYMIVRRLLPLVRAFGRLPVGFSRRFAWILNATTKPFHAVNYLGSCGGALVFRGTRLTRKFDRTVAVLHRNLDHETDDALARGTHFPVDWDPFFADKMRLFDVYHFGTQHFDFHQRQLTIQPPAT</sequence>
<evidence type="ECO:0000259" key="1">
    <source>
        <dbReference type="Pfam" id="PF12867"/>
    </source>
</evidence>
<name>A0A852ZFH2_9ACTN</name>
<protein>
    <recommendedName>
        <fullName evidence="1">DinB-like domain-containing protein</fullName>
    </recommendedName>
</protein>
<comment type="caution">
    <text evidence="2">The sequence shown here is derived from an EMBL/GenBank/DDBJ whole genome shotgun (WGS) entry which is preliminary data.</text>
</comment>
<dbReference type="Proteomes" id="UP000579605">
    <property type="component" value="Unassembled WGS sequence"/>
</dbReference>
<proteinExistence type="predicted"/>
<organism evidence="2 3">
    <name type="scientific">Actinopolymorpha rutila</name>
    <dbReference type="NCBI Taxonomy" id="446787"/>
    <lineage>
        <taxon>Bacteria</taxon>
        <taxon>Bacillati</taxon>
        <taxon>Actinomycetota</taxon>
        <taxon>Actinomycetes</taxon>
        <taxon>Propionibacteriales</taxon>
        <taxon>Actinopolymorphaceae</taxon>
        <taxon>Actinopolymorpha</taxon>
    </lineage>
</organism>
<dbReference type="EMBL" id="JACBZH010000001">
    <property type="protein sequence ID" value="NYH91063.1"/>
    <property type="molecule type" value="Genomic_DNA"/>
</dbReference>
<accession>A0A852ZFH2</accession>
<dbReference type="Gene3D" id="1.20.120.450">
    <property type="entry name" value="dinb family like domain"/>
    <property type="match status" value="1"/>
</dbReference>
<dbReference type="InterPro" id="IPR024775">
    <property type="entry name" value="DinB-like"/>
</dbReference>
<reference evidence="2 3" key="1">
    <citation type="submission" date="2020-07" db="EMBL/GenBank/DDBJ databases">
        <title>Sequencing the genomes of 1000 actinobacteria strains.</title>
        <authorList>
            <person name="Klenk H.-P."/>
        </authorList>
    </citation>
    <scope>NUCLEOTIDE SEQUENCE [LARGE SCALE GENOMIC DNA]</scope>
    <source>
        <strain evidence="2 3">DSM 18448</strain>
    </source>
</reference>
<dbReference type="Pfam" id="PF12867">
    <property type="entry name" value="DinB_2"/>
    <property type="match status" value="1"/>
</dbReference>
<evidence type="ECO:0000313" key="3">
    <source>
        <dbReference type="Proteomes" id="UP000579605"/>
    </source>
</evidence>
<dbReference type="InterPro" id="IPR034660">
    <property type="entry name" value="DinB/YfiT-like"/>
</dbReference>
<dbReference type="AlphaFoldDB" id="A0A852ZFH2"/>
<evidence type="ECO:0000313" key="2">
    <source>
        <dbReference type="EMBL" id="NYH91063.1"/>
    </source>
</evidence>
<dbReference type="RefSeq" id="WP_337796092.1">
    <property type="nucleotide sequence ID" value="NZ_BAAARR010000020.1"/>
</dbReference>